<feature type="transmembrane region" description="Helical" evidence="1">
    <location>
        <begin position="110"/>
        <end position="134"/>
    </location>
</feature>
<evidence type="ECO:0000256" key="1">
    <source>
        <dbReference type="SAM" id="Phobius"/>
    </source>
</evidence>
<comment type="caution">
    <text evidence="2">The sequence shown here is derived from an EMBL/GenBank/DDBJ whole genome shotgun (WGS) entry which is preliminary data.</text>
</comment>
<proteinExistence type="predicted"/>
<organism evidence="2 3">
    <name type="scientific">Nitrosospira multiformis</name>
    <dbReference type="NCBI Taxonomy" id="1231"/>
    <lineage>
        <taxon>Bacteria</taxon>
        <taxon>Pseudomonadati</taxon>
        <taxon>Pseudomonadota</taxon>
        <taxon>Betaproteobacteria</taxon>
        <taxon>Nitrosomonadales</taxon>
        <taxon>Nitrosomonadaceae</taxon>
        <taxon>Nitrosospira</taxon>
    </lineage>
</organism>
<dbReference type="Proteomes" id="UP000183471">
    <property type="component" value="Unassembled WGS sequence"/>
</dbReference>
<protein>
    <recommendedName>
        <fullName evidence="4">Glycosyltransferase RgtA/B/C/D-like domain-containing protein</fullName>
    </recommendedName>
</protein>
<feature type="transmembrane region" description="Helical" evidence="1">
    <location>
        <begin position="183"/>
        <end position="209"/>
    </location>
</feature>
<evidence type="ECO:0008006" key="4">
    <source>
        <dbReference type="Google" id="ProtNLM"/>
    </source>
</evidence>
<keyword evidence="1" id="KW-0472">Membrane</keyword>
<accession>A0ABY0TLL5</accession>
<feature type="transmembrane region" description="Helical" evidence="1">
    <location>
        <begin position="238"/>
        <end position="255"/>
    </location>
</feature>
<feature type="transmembrane region" description="Helical" evidence="1">
    <location>
        <begin position="158"/>
        <end position="176"/>
    </location>
</feature>
<evidence type="ECO:0000313" key="3">
    <source>
        <dbReference type="Proteomes" id="UP000183471"/>
    </source>
</evidence>
<feature type="transmembrane region" description="Helical" evidence="1">
    <location>
        <begin position="215"/>
        <end position="231"/>
    </location>
</feature>
<feature type="transmembrane region" description="Helical" evidence="1">
    <location>
        <begin position="6"/>
        <end position="21"/>
    </location>
</feature>
<gene>
    <name evidence="2" type="ORF">SAMN05216402_2351</name>
</gene>
<dbReference type="RefSeq" id="WP_074632687.1">
    <property type="nucleotide sequence ID" value="NZ_FNKY01000001.1"/>
</dbReference>
<keyword evidence="1" id="KW-0812">Transmembrane</keyword>
<evidence type="ECO:0000313" key="2">
    <source>
        <dbReference type="EMBL" id="SDQ80319.1"/>
    </source>
</evidence>
<name>A0ABY0TLL5_9PROT</name>
<feature type="transmembrane region" description="Helical" evidence="1">
    <location>
        <begin position="309"/>
        <end position="326"/>
    </location>
</feature>
<feature type="transmembrane region" description="Helical" evidence="1">
    <location>
        <begin position="275"/>
        <end position="297"/>
    </location>
</feature>
<reference evidence="2 3" key="1">
    <citation type="submission" date="2016-10" db="EMBL/GenBank/DDBJ databases">
        <authorList>
            <person name="Varghese N."/>
            <person name="Submissions S."/>
        </authorList>
    </citation>
    <scope>NUCLEOTIDE SEQUENCE [LARGE SCALE GENOMIC DNA]</scope>
    <source>
        <strain evidence="2 3">Nl1</strain>
    </source>
</reference>
<dbReference type="EMBL" id="FNKY01000001">
    <property type="protein sequence ID" value="SDQ80319.1"/>
    <property type="molecule type" value="Genomic_DNA"/>
</dbReference>
<keyword evidence="3" id="KW-1185">Reference proteome</keyword>
<keyword evidence="1" id="KW-1133">Transmembrane helix</keyword>
<sequence>MVFRYGILIFTAIAILMYGILKPHRNWDMVAYVAAAYHKDGYRGADLTRETYEDIRKMVSSRRFTLLTAGEYSETVFKDSSSLEQQIPFYSIRVAYIELMRLLKKTGLSYARSTFVISACFAALSVLVLGLIILKTSVPMGMLPIVVAVTGYTDLARLSTPDAMACLFSLMGIYSLMAKRRMVFLIAAILPLIRSDFVLLSGLLMGYAYLQGTRLLSLLFLILAVSSYILVTKLNEGYGYLTLFNFAFISSPVPYPADMVMSARLGDYVAPYWLLFNTLIFHSHAVIYIVALYLFWLKGGWQMKEQTKFYGLFALPLIFTVVHLILFPSDHFRFFTFSASLILVWILDSLAQPVAPAAMET</sequence>